<feature type="transmembrane region" description="Helical" evidence="13">
    <location>
        <begin position="94"/>
        <end position="111"/>
    </location>
</feature>
<dbReference type="AlphaFoldDB" id="A3K8J3"/>
<dbReference type="GO" id="GO:0009055">
    <property type="term" value="F:electron transfer activity"/>
    <property type="evidence" value="ECO:0007669"/>
    <property type="project" value="InterPro"/>
</dbReference>
<comment type="similarity">
    <text evidence="12">Belongs to the cytochrome b561 family.</text>
</comment>
<dbReference type="InterPro" id="IPR052168">
    <property type="entry name" value="Cytochrome_b561_oxidase"/>
</dbReference>
<evidence type="ECO:0000256" key="1">
    <source>
        <dbReference type="ARBA" id="ARBA00001970"/>
    </source>
</evidence>
<evidence type="ECO:0000256" key="3">
    <source>
        <dbReference type="ARBA" id="ARBA00022448"/>
    </source>
</evidence>
<evidence type="ECO:0000256" key="6">
    <source>
        <dbReference type="ARBA" id="ARBA00022692"/>
    </source>
</evidence>
<dbReference type="InterPro" id="IPR011577">
    <property type="entry name" value="Cyt_b561_bac/Ni-Hgenase"/>
</dbReference>
<keyword evidence="6 13" id="KW-0812">Transmembrane</keyword>
<dbReference type="RefSeq" id="WP_005862381.1">
    <property type="nucleotide sequence ID" value="NZ_AAYA01000015.1"/>
</dbReference>
<evidence type="ECO:0000256" key="13">
    <source>
        <dbReference type="SAM" id="Phobius"/>
    </source>
</evidence>
<feature type="transmembrane region" description="Helical" evidence="13">
    <location>
        <begin position="12"/>
        <end position="29"/>
    </location>
</feature>
<dbReference type="Proteomes" id="UP000005713">
    <property type="component" value="Unassembled WGS sequence"/>
</dbReference>
<sequence>MARKQGYSGLQIGLHWVVAVLIAAAFITHEDMGRALRSRLESGETGAPLHVWFGIAALVFIALRIVVRAFHGAPPPPAGQPHWADLAAIWGHRVLYLLMIAAPLLGIAAWYGGLRSAGDVHEVVGKALVILAAAHAAVAILHAILRRDGVLTRMVRPQV</sequence>
<dbReference type="Pfam" id="PF01292">
    <property type="entry name" value="Ni_hydr_CYTB"/>
    <property type="match status" value="1"/>
</dbReference>
<protein>
    <submittedName>
        <fullName evidence="15">Cytochrome b562</fullName>
    </submittedName>
</protein>
<keyword evidence="16" id="KW-1185">Reference proteome</keyword>
<comment type="subcellular location">
    <subcellularLocation>
        <location evidence="2">Cell membrane</location>
        <topology evidence="2">Multi-pass membrane protein</topology>
    </subcellularLocation>
</comment>
<evidence type="ECO:0000256" key="5">
    <source>
        <dbReference type="ARBA" id="ARBA00022617"/>
    </source>
</evidence>
<keyword evidence="4" id="KW-1003">Cell membrane</keyword>
<dbReference type="GO" id="GO:0022904">
    <property type="term" value="P:respiratory electron transport chain"/>
    <property type="evidence" value="ECO:0007669"/>
    <property type="project" value="InterPro"/>
</dbReference>
<evidence type="ECO:0000256" key="10">
    <source>
        <dbReference type="ARBA" id="ARBA00023004"/>
    </source>
</evidence>
<dbReference type="GO" id="GO:0046872">
    <property type="term" value="F:metal ion binding"/>
    <property type="evidence" value="ECO:0007669"/>
    <property type="project" value="UniProtKB-KW"/>
</dbReference>
<reference evidence="15 16" key="1">
    <citation type="submission" date="2006-06" db="EMBL/GenBank/DDBJ databases">
        <authorList>
            <person name="Moran M.A."/>
            <person name="Ferriera S."/>
            <person name="Johnson J."/>
            <person name="Kravitz S."/>
            <person name="Beeson K."/>
            <person name="Sutton G."/>
            <person name="Rogers Y.-H."/>
            <person name="Friedman R."/>
            <person name="Frazier M."/>
            <person name="Venter J.C."/>
        </authorList>
    </citation>
    <scope>NUCLEOTIDE SEQUENCE [LARGE SCALE GENOMIC DNA]</scope>
    <source>
        <strain evidence="15 16">E-37</strain>
    </source>
</reference>
<evidence type="ECO:0000313" key="16">
    <source>
        <dbReference type="Proteomes" id="UP000005713"/>
    </source>
</evidence>
<evidence type="ECO:0000256" key="2">
    <source>
        <dbReference type="ARBA" id="ARBA00004651"/>
    </source>
</evidence>
<keyword evidence="5" id="KW-0349">Heme</keyword>
<evidence type="ECO:0000259" key="14">
    <source>
        <dbReference type="Pfam" id="PF01292"/>
    </source>
</evidence>
<comment type="caution">
    <text evidence="15">The sequence shown here is derived from an EMBL/GenBank/DDBJ whole genome shotgun (WGS) entry which is preliminary data.</text>
</comment>
<dbReference type="eggNOG" id="COG3038">
    <property type="taxonomic scope" value="Bacteria"/>
</dbReference>
<gene>
    <name evidence="15" type="ORF">SSE37_14549</name>
</gene>
<dbReference type="SUPFAM" id="SSF81342">
    <property type="entry name" value="Transmembrane di-heme cytochromes"/>
    <property type="match status" value="1"/>
</dbReference>
<keyword evidence="11 13" id="KW-0472">Membrane</keyword>
<name>A3K8J3_SAGS3</name>
<dbReference type="PANTHER" id="PTHR30529">
    <property type="entry name" value="CYTOCHROME B561"/>
    <property type="match status" value="1"/>
</dbReference>
<dbReference type="OrthoDB" id="8156287at2"/>
<dbReference type="EMBL" id="AAYA01000015">
    <property type="protein sequence ID" value="EBA06431.1"/>
    <property type="molecule type" value="Genomic_DNA"/>
</dbReference>
<accession>A3K8J3</accession>
<dbReference type="GO" id="GO:0005886">
    <property type="term" value="C:plasma membrane"/>
    <property type="evidence" value="ECO:0007669"/>
    <property type="project" value="UniProtKB-SubCell"/>
</dbReference>
<organism evidence="15 16">
    <name type="scientific">Sagittula stellata (strain ATCC 700073 / DSM 11524 / E-37)</name>
    <dbReference type="NCBI Taxonomy" id="388399"/>
    <lineage>
        <taxon>Bacteria</taxon>
        <taxon>Pseudomonadati</taxon>
        <taxon>Pseudomonadota</taxon>
        <taxon>Alphaproteobacteria</taxon>
        <taxon>Rhodobacterales</taxon>
        <taxon>Roseobacteraceae</taxon>
        <taxon>Sagittula</taxon>
    </lineage>
</organism>
<feature type="domain" description="Cytochrome b561 bacterial/Ni-hydrogenase" evidence="14">
    <location>
        <begin position="7"/>
        <end position="156"/>
    </location>
</feature>
<keyword evidence="3" id="KW-0813">Transport</keyword>
<keyword evidence="8" id="KW-0249">Electron transport</keyword>
<dbReference type="GO" id="GO:0020037">
    <property type="term" value="F:heme binding"/>
    <property type="evidence" value="ECO:0007669"/>
    <property type="project" value="TreeGrafter"/>
</dbReference>
<proteinExistence type="inferred from homology"/>
<evidence type="ECO:0000256" key="9">
    <source>
        <dbReference type="ARBA" id="ARBA00022989"/>
    </source>
</evidence>
<feature type="transmembrane region" description="Helical" evidence="13">
    <location>
        <begin position="49"/>
        <end position="67"/>
    </location>
</feature>
<evidence type="ECO:0000256" key="8">
    <source>
        <dbReference type="ARBA" id="ARBA00022982"/>
    </source>
</evidence>
<evidence type="ECO:0000256" key="12">
    <source>
        <dbReference type="ARBA" id="ARBA00037975"/>
    </source>
</evidence>
<comment type="cofactor">
    <cofactor evidence="1">
        <name>heme b</name>
        <dbReference type="ChEBI" id="CHEBI:60344"/>
    </cofactor>
</comment>
<keyword evidence="7" id="KW-0479">Metal-binding</keyword>
<dbReference type="PANTHER" id="PTHR30529:SF1">
    <property type="entry name" value="CYTOCHROME B561 HOMOLOG 2"/>
    <property type="match status" value="1"/>
</dbReference>
<evidence type="ECO:0000256" key="11">
    <source>
        <dbReference type="ARBA" id="ARBA00023136"/>
    </source>
</evidence>
<feature type="transmembrane region" description="Helical" evidence="13">
    <location>
        <begin position="123"/>
        <end position="145"/>
    </location>
</feature>
<keyword evidence="9 13" id="KW-1133">Transmembrane helix</keyword>
<evidence type="ECO:0000313" key="15">
    <source>
        <dbReference type="EMBL" id="EBA06431.1"/>
    </source>
</evidence>
<keyword evidence="10" id="KW-0408">Iron</keyword>
<evidence type="ECO:0000256" key="7">
    <source>
        <dbReference type="ARBA" id="ARBA00022723"/>
    </source>
</evidence>
<evidence type="ECO:0000256" key="4">
    <source>
        <dbReference type="ARBA" id="ARBA00022475"/>
    </source>
</evidence>
<dbReference type="InterPro" id="IPR016174">
    <property type="entry name" value="Di-haem_cyt_TM"/>
</dbReference>